<organism evidence="1 2">
    <name type="scientific">Rosa chinensis</name>
    <name type="common">China rose</name>
    <dbReference type="NCBI Taxonomy" id="74649"/>
    <lineage>
        <taxon>Eukaryota</taxon>
        <taxon>Viridiplantae</taxon>
        <taxon>Streptophyta</taxon>
        <taxon>Embryophyta</taxon>
        <taxon>Tracheophyta</taxon>
        <taxon>Spermatophyta</taxon>
        <taxon>Magnoliopsida</taxon>
        <taxon>eudicotyledons</taxon>
        <taxon>Gunneridae</taxon>
        <taxon>Pentapetalae</taxon>
        <taxon>rosids</taxon>
        <taxon>fabids</taxon>
        <taxon>Rosales</taxon>
        <taxon>Rosaceae</taxon>
        <taxon>Rosoideae</taxon>
        <taxon>Rosoideae incertae sedis</taxon>
        <taxon>Rosa</taxon>
    </lineage>
</organism>
<name>A0A2P6R034_ROSCH</name>
<reference evidence="1 2" key="1">
    <citation type="journal article" date="2018" name="Nat. Genet.">
        <title>The Rosa genome provides new insights in the design of modern roses.</title>
        <authorList>
            <person name="Bendahmane M."/>
        </authorList>
    </citation>
    <scope>NUCLEOTIDE SEQUENCE [LARGE SCALE GENOMIC DNA]</scope>
    <source>
        <strain evidence="2">cv. Old Blush</strain>
    </source>
</reference>
<keyword evidence="2" id="KW-1185">Reference proteome</keyword>
<proteinExistence type="predicted"/>
<dbReference type="AlphaFoldDB" id="A0A2P6R034"/>
<sequence>MFVVQLRVGLGELCSFPFYAQLRSPIRKPKLYRKRRLRLIGFLETTFLTFQDKVLHFHCFECLHMDLLPHTVYNC</sequence>
<dbReference type="Proteomes" id="UP000238479">
    <property type="component" value="Chromosome 4"/>
</dbReference>
<gene>
    <name evidence="1" type="ORF">RchiOBHm_Chr4g0429141</name>
</gene>
<accession>A0A2P6R034</accession>
<dbReference type="Gramene" id="PRQ39798">
    <property type="protein sequence ID" value="PRQ39798"/>
    <property type="gene ID" value="RchiOBHm_Chr4g0429141"/>
</dbReference>
<dbReference type="EMBL" id="PDCK01000042">
    <property type="protein sequence ID" value="PRQ39798.1"/>
    <property type="molecule type" value="Genomic_DNA"/>
</dbReference>
<evidence type="ECO:0000313" key="1">
    <source>
        <dbReference type="EMBL" id="PRQ39798.1"/>
    </source>
</evidence>
<evidence type="ECO:0000313" key="2">
    <source>
        <dbReference type="Proteomes" id="UP000238479"/>
    </source>
</evidence>
<protein>
    <submittedName>
        <fullName evidence="1">Uncharacterized protein</fullName>
    </submittedName>
</protein>
<comment type="caution">
    <text evidence="1">The sequence shown here is derived from an EMBL/GenBank/DDBJ whole genome shotgun (WGS) entry which is preliminary data.</text>
</comment>